<name>A0AAW0S6R0_9HYPO</name>
<dbReference type="Proteomes" id="UP001397290">
    <property type="component" value="Unassembled WGS sequence"/>
</dbReference>
<evidence type="ECO:0000256" key="4">
    <source>
        <dbReference type="ARBA" id="ARBA00022989"/>
    </source>
</evidence>
<feature type="transmembrane region" description="Helical" evidence="7">
    <location>
        <begin position="275"/>
        <end position="297"/>
    </location>
</feature>
<evidence type="ECO:0000256" key="6">
    <source>
        <dbReference type="SAM" id="MobiDB-lite"/>
    </source>
</evidence>
<dbReference type="GO" id="GO:0005886">
    <property type="term" value="C:plasma membrane"/>
    <property type="evidence" value="ECO:0007669"/>
    <property type="project" value="UniProtKB-SubCell"/>
</dbReference>
<feature type="transmembrane region" description="Helical" evidence="7">
    <location>
        <begin position="234"/>
        <end position="254"/>
    </location>
</feature>
<evidence type="ECO:0000313" key="9">
    <source>
        <dbReference type="EMBL" id="KAK8150308.1"/>
    </source>
</evidence>
<feature type="region of interest" description="Disordered" evidence="6">
    <location>
        <begin position="134"/>
        <end position="159"/>
    </location>
</feature>
<evidence type="ECO:0000256" key="5">
    <source>
        <dbReference type="ARBA" id="ARBA00023136"/>
    </source>
</evidence>
<dbReference type="PANTHER" id="PTHR34187:SF2">
    <property type="entry name" value="DUF202 DOMAIN-CONTAINING PROTEIN"/>
    <property type="match status" value="1"/>
</dbReference>
<evidence type="ECO:0000256" key="7">
    <source>
        <dbReference type="SAM" id="Phobius"/>
    </source>
</evidence>
<gene>
    <name evidence="9" type="ORF">G3M48_002878</name>
</gene>
<comment type="caution">
    <text evidence="9">The sequence shown here is derived from an EMBL/GenBank/DDBJ whole genome shotgun (WGS) entry which is preliminary data.</text>
</comment>
<evidence type="ECO:0000256" key="3">
    <source>
        <dbReference type="ARBA" id="ARBA00022692"/>
    </source>
</evidence>
<feature type="compositionally biased region" description="Basic and acidic residues" evidence="6">
    <location>
        <begin position="39"/>
        <end position="57"/>
    </location>
</feature>
<feature type="compositionally biased region" description="Basic and acidic residues" evidence="6">
    <location>
        <begin position="149"/>
        <end position="159"/>
    </location>
</feature>
<feature type="compositionally biased region" description="Low complexity" evidence="6">
    <location>
        <begin position="105"/>
        <end position="116"/>
    </location>
</feature>
<sequence length="302" mass="32351">MSSNKAASPAPDAAPESGTIPATASSNPTRGRLRQRRQSKSERISEILENARGRADEMGTDPALIRRHSSFGRKTQFADDEADETTGIVSRGSSHNYQAVNPQEGASAAAAPPASGTRSVYSLRSRTAAAAAAAAAAPSAASEGDDEETRTGGEDSEKPWWKQQLGKYQSIELENKGSVARDHLALERTFLAWLRTSLAFASIGIAVTQLFRLNTSLSDGTNTPDRTKDALRRLGRPLGATFLGISILILLLGFKRYFHSQEWILKGKFPASRGTIVLVSLVGLAIMVASLVVVVVIHPTQR</sequence>
<feature type="region of interest" description="Disordered" evidence="6">
    <location>
        <begin position="1"/>
        <end position="116"/>
    </location>
</feature>
<comment type="subcellular location">
    <subcellularLocation>
        <location evidence="1">Cell membrane</location>
        <topology evidence="1">Multi-pass membrane protein</topology>
    </subcellularLocation>
</comment>
<evidence type="ECO:0000313" key="10">
    <source>
        <dbReference type="Proteomes" id="UP001397290"/>
    </source>
</evidence>
<dbReference type="InterPro" id="IPR003807">
    <property type="entry name" value="DUF202"/>
</dbReference>
<dbReference type="EMBL" id="JAAHCF010000020">
    <property type="protein sequence ID" value="KAK8150308.1"/>
    <property type="molecule type" value="Genomic_DNA"/>
</dbReference>
<evidence type="ECO:0000256" key="1">
    <source>
        <dbReference type="ARBA" id="ARBA00004651"/>
    </source>
</evidence>
<feature type="compositionally biased region" description="Low complexity" evidence="6">
    <location>
        <begin position="1"/>
        <end position="15"/>
    </location>
</feature>
<protein>
    <recommendedName>
        <fullName evidence="8">DUF202 domain-containing protein</fullName>
    </recommendedName>
</protein>
<evidence type="ECO:0000259" key="8">
    <source>
        <dbReference type="Pfam" id="PF02656"/>
    </source>
</evidence>
<feature type="compositionally biased region" description="Polar residues" evidence="6">
    <location>
        <begin position="20"/>
        <end position="29"/>
    </location>
</feature>
<feature type="transmembrane region" description="Helical" evidence="7">
    <location>
        <begin position="190"/>
        <end position="211"/>
    </location>
</feature>
<keyword evidence="5 7" id="KW-0472">Membrane</keyword>
<keyword evidence="3 7" id="KW-0812">Transmembrane</keyword>
<evidence type="ECO:0000256" key="2">
    <source>
        <dbReference type="ARBA" id="ARBA00022475"/>
    </source>
</evidence>
<dbReference type="InterPro" id="IPR052053">
    <property type="entry name" value="IM_YidH-like"/>
</dbReference>
<keyword evidence="4 7" id="KW-1133">Transmembrane helix</keyword>
<proteinExistence type="predicted"/>
<feature type="domain" description="DUF202" evidence="8">
    <location>
        <begin position="181"/>
        <end position="261"/>
    </location>
</feature>
<keyword evidence="10" id="KW-1185">Reference proteome</keyword>
<accession>A0AAW0S6R0</accession>
<reference evidence="9 10" key="1">
    <citation type="submission" date="2020-02" db="EMBL/GenBank/DDBJ databases">
        <title>Comparative genomics of the hypocrealean fungal genus Beauvera.</title>
        <authorList>
            <person name="Showalter D.N."/>
            <person name="Bushley K.E."/>
            <person name="Rehner S.A."/>
        </authorList>
    </citation>
    <scope>NUCLEOTIDE SEQUENCE [LARGE SCALE GENOMIC DNA]</scope>
    <source>
        <strain evidence="9 10">ARSEF4384</strain>
    </source>
</reference>
<organism evidence="9 10">
    <name type="scientific">Beauveria asiatica</name>
    <dbReference type="NCBI Taxonomy" id="1069075"/>
    <lineage>
        <taxon>Eukaryota</taxon>
        <taxon>Fungi</taxon>
        <taxon>Dikarya</taxon>
        <taxon>Ascomycota</taxon>
        <taxon>Pezizomycotina</taxon>
        <taxon>Sordariomycetes</taxon>
        <taxon>Hypocreomycetidae</taxon>
        <taxon>Hypocreales</taxon>
        <taxon>Cordycipitaceae</taxon>
        <taxon>Beauveria</taxon>
    </lineage>
</organism>
<keyword evidence="2" id="KW-1003">Cell membrane</keyword>
<dbReference type="Pfam" id="PF02656">
    <property type="entry name" value="DUF202"/>
    <property type="match status" value="1"/>
</dbReference>
<dbReference type="PANTHER" id="PTHR34187">
    <property type="entry name" value="FGR18P"/>
    <property type="match status" value="1"/>
</dbReference>
<feature type="compositionally biased region" description="Polar residues" evidence="6">
    <location>
        <begin position="87"/>
        <end position="101"/>
    </location>
</feature>
<dbReference type="AlphaFoldDB" id="A0AAW0S6R0"/>